<evidence type="ECO:0000313" key="12">
    <source>
        <dbReference type="Proteomes" id="UP001637996"/>
    </source>
</evidence>
<proteinExistence type="inferred from homology"/>
<reference evidence="11 12" key="1">
    <citation type="journal article" date="2025" name="Anaerobe">
        <title>Description of Anaerococcus kampingiae sp. nov., Anaerococcus groningensis sp. nov., Anaerococcus martiniensis sp. nov., and Anaerococcus cruorum sp. nov., isolated from human clinical specimens.</title>
        <authorList>
            <person name="Boiten K.E."/>
            <person name="Meijer J."/>
            <person name="van Wezel E.M."/>
            <person name="Veloo A.C.M."/>
        </authorList>
    </citation>
    <scope>NUCLEOTIDE SEQUENCE [LARGE SCALE GENOMIC DNA]</scope>
    <source>
        <strain evidence="11 12">ENR0831</strain>
    </source>
</reference>
<dbReference type="InterPro" id="IPR050315">
    <property type="entry name" value="FAD-oxidoreductase_2"/>
</dbReference>
<dbReference type="PANTHER" id="PTHR43400:SF7">
    <property type="entry name" value="FAD-DEPENDENT OXIDOREDUCTASE 2 FAD BINDING DOMAIN-CONTAINING PROTEIN"/>
    <property type="match status" value="1"/>
</dbReference>
<dbReference type="InterPro" id="IPR010960">
    <property type="entry name" value="Flavocytochrome_c"/>
</dbReference>
<dbReference type="InterPro" id="IPR003953">
    <property type="entry name" value="FAD-dep_OxRdtase_2_FAD-bd"/>
</dbReference>
<dbReference type="EMBL" id="JBGMEI010000005">
    <property type="protein sequence ID" value="MFO3665453.1"/>
    <property type="molecule type" value="Genomic_DNA"/>
</dbReference>
<dbReference type="EC" id="1.3.99.33" evidence="2 8"/>
<dbReference type="PROSITE" id="PS51257">
    <property type="entry name" value="PROKAR_LIPOPROTEIN"/>
    <property type="match status" value="1"/>
</dbReference>
<feature type="domain" description="FMN-binding" evidence="10">
    <location>
        <begin position="77"/>
        <end position="150"/>
    </location>
</feature>
<dbReference type="Proteomes" id="UP001637996">
    <property type="component" value="Unassembled WGS sequence"/>
</dbReference>
<organism evidence="11 12">
    <name type="scientific">Anaerococcus martiniensis</name>
    <dbReference type="NCBI Taxonomy" id="3115615"/>
    <lineage>
        <taxon>Bacteria</taxon>
        <taxon>Bacillati</taxon>
        <taxon>Bacillota</taxon>
        <taxon>Tissierellia</taxon>
        <taxon>Tissierellales</taxon>
        <taxon>Peptoniphilaceae</taxon>
        <taxon>Anaerococcus</taxon>
    </lineage>
</organism>
<keyword evidence="5 8" id="KW-0274">FAD</keyword>
<dbReference type="RefSeq" id="WP_410031150.1">
    <property type="nucleotide sequence ID" value="NZ_JBGMEI010000005.1"/>
</dbReference>
<dbReference type="SUPFAM" id="SSF56425">
    <property type="entry name" value="Succinate dehydrogenase/fumarate reductase flavoprotein, catalytic domain"/>
    <property type="match status" value="1"/>
</dbReference>
<comment type="cofactor">
    <cofactor evidence="8">
        <name>FAD</name>
        <dbReference type="ChEBI" id="CHEBI:57692"/>
    </cofactor>
    <text evidence="8">Binds 1 FAD per subunit.</text>
</comment>
<sequence>MKKNRILPYILSMSLILSACGANNTAQDSEETSTETTVSEQSTEDTKKVDEGKEEEKDVEKETAEVDPDASEGKAKGYKGDVIAHVSFDGDKISNIHVDHEETEGLGATAIDKMVPEIIENQSVNIDSVSGATSSSTALIEAVSAAITASGHNIEDYQEDFTGKDKERTDATKDVDVVVVGGGGAGFAAAVTAKENGANVVLLEKLPQVGGNTLISGGEYAAPVNELQEKENIEDSKELFAEDVKKAGGNEELIDVLAEHATEDAYWLRDDIGVEWLDSLMFFGGHSVKRSLIPAAHSGNELIKNYLKKCEELGIEVITGADVKEILTEGGKVTGVKAQTPDENLTVNAKSVVLATGGFGANDEMTYENDHEIDEYVQSTNSPGATGDGIVMAEALGADTVDMDKIQLYPVCDPETGRLLYVGDTRLVGGALLVNKEGNRFVEELATRREISLAIKEQTDHVGYLIWDEKSNETTGTMTSNPQEAEEQFEKGNLVKADTIEELADHFDLDKDQLLKTVETFNENSKKEEDPDFNLRMLGWTIEEGPFYMLKAAPAVHHTMGGLKINTDAEVLTKDNKWIEGLYAAGEVTGGIHGENRLGSAAIADITVYGRIAGKNAAEFAK</sequence>
<dbReference type="InterPro" id="IPR007329">
    <property type="entry name" value="FMN-bd"/>
</dbReference>
<evidence type="ECO:0000256" key="5">
    <source>
        <dbReference type="ARBA" id="ARBA00022827"/>
    </source>
</evidence>
<gene>
    <name evidence="11" type="ORF">ACCQ41_04260</name>
</gene>
<dbReference type="SMART" id="SM00900">
    <property type="entry name" value="FMN_bind"/>
    <property type="match status" value="1"/>
</dbReference>
<dbReference type="InterPro" id="IPR027477">
    <property type="entry name" value="Succ_DH/fumarate_Rdtase_cat_sf"/>
</dbReference>
<dbReference type="InterPro" id="IPR036188">
    <property type="entry name" value="FAD/NAD-bd_sf"/>
</dbReference>
<accession>A0ABW9M929</accession>
<protein>
    <recommendedName>
        <fullName evidence="3 8">Urocanate reductase</fullName>
        <ecNumber evidence="2 8">1.3.99.33</ecNumber>
    </recommendedName>
</protein>
<keyword evidence="4 8" id="KW-0285">Flavoprotein</keyword>
<dbReference type="Pfam" id="PF04205">
    <property type="entry name" value="FMN_bind"/>
    <property type="match status" value="1"/>
</dbReference>
<dbReference type="SUPFAM" id="SSF51905">
    <property type="entry name" value="FAD/NAD(P)-binding domain"/>
    <property type="match status" value="1"/>
</dbReference>
<comment type="cofactor">
    <cofactor evidence="8">
        <name>FMN</name>
        <dbReference type="ChEBI" id="CHEBI:58210"/>
    </cofactor>
    <text evidence="8">Binds 1 or 2 FMN covalently per subunit.</text>
</comment>
<evidence type="ECO:0000256" key="7">
    <source>
        <dbReference type="ARBA" id="ARBA00049922"/>
    </source>
</evidence>
<evidence type="ECO:0000256" key="3">
    <source>
        <dbReference type="ARBA" id="ARBA00015872"/>
    </source>
</evidence>
<evidence type="ECO:0000259" key="10">
    <source>
        <dbReference type="SMART" id="SM00900"/>
    </source>
</evidence>
<dbReference type="Pfam" id="PF00890">
    <property type="entry name" value="FAD_binding_2"/>
    <property type="match status" value="1"/>
</dbReference>
<evidence type="ECO:0000256" key="1">
    <source>
        <dbReference type="ARBA" id="ARBA00008040"/>
    </source>
</evidence>
<evidence type="ECO:0000256" key="6">
    <source>
        <dbReference type="ARBA" id="ARBA00023002"/>
    </source>
</evidence>
<evidence type="ECO:0000313" key="11">
    <source>
        <dbReference type="EMBL" id="MFO3665453.1"/>
    </source>
</evidence>
<dbReference type="PANTHER" id="PTHR43400">
    <property type="entry name" value="FUMARATE REDUCTASE"/>
    <property type="match status" value="1"/>
</dbReference>
<feature type="chain" id="PRO_5044996001" description="Urocanate reductase" evidence="8">
    <location>
        <begin position="22"/>
        <end position="622"/>
    </location>
</feature>
<comment type="caution">
    <text evidence="11">The sequence shown here is derived from an EMBL/GenBank/DDBJ whole genome shotgun (WGS) entry which is preliminary data.</text>
</comment>
<dbReference type="Gene3D" id="3.50.50.60">
    <property type="entry name" value="FAD/NAD(P)-binding domain"/>
    <property type="match status" value="1"/>
</dbReference>
<dbReference type="Gene3D" id="3.90.1010.20">
    <property type="match status" value="1"/>
</dbReference>
<keyword evidence="8" id="KW-0732">Signal</keyword>
<name>A0ABW9M929_9FIRM</name>
<keyword evidence="12" id="KW-1185">Reference proteome</keyword>
<dbReference type="Gene3D" id="3.90.700.10">
    <property type="entry name" value="Succinate dehydrogenase/fumarate reductase flavoprotein, catalytic domain"/>
    <property type="match status" value="1"/>
</dbReference>
<feature type="signal peptide" evidence="8">
    <location>
        <begin position="1"/>
        <end position="21"/>
    </location>
</feature>
<comment type="similarity">
    <text evidence="1 8">Belongs to the FAD-dependent oxidoreductase 2 family. FRD/SDH subfamily.</text>
</comment>
<evidence type="ECO:0000256" key="8">
    <source>
        <dbReference type="RuleBase" id="RU366062"/>
    </source>
</evidence>
<evidence type="ECO:0000256" key="4">
    <source>
        <dbReference type="ARBA" id="ARBA00022630"/>
    </source>
</evidence>
<keyword evidence="6 8" id="KW-0560">Oxidoreductase</keyword>
<comment type="catalytic activity">
    <reaction evidence="7 8">
        <text>dihydrourocanate + A = urocanate + AH2</text>
        <dbReference type="Rhea" id="RHEA:36059"/>
        <dbReference type="ChEBI" id="CHEBI:13193"/>
        <dbReference type="ChEBI" id="CHEBI:17499"/>
        <dbReference type="ChEBI" id="CHEBI:27247"/>
        <dbReference type="ChEBI" id="CHEBI:72991"/>
        <dbReference type="EC" id="1.3.99.33"/>
    </reaction>
</comment>
<feature type="region of interest" description="Disordered" evidence="9">
    <location>
        <begin position="23"/>
        <end position="77"/>
    </location>
</feature>
<evidence type="ECO:0000256" key="2">
    <source>
        <dbReference type="ARBA" id="ARBA00013137"/>
    </source>
</evidence>
<feature type="compositionally biased region" description="Basic and acidic residues" evidence="9">
    <location>
        <begin position="44"/>
        <end position="64"/>
    </location>
</feature>
<dbReference type="NCBIfam" id="TIGR01813">
    <property type="entry name" value="flavo_cyto_c"/>
    <property type="match status" value="1"/>
</dbReference>
<evidence type="ECO:0000256" key="9">
    <source>
        <dbReference type="SAM" id="MobiDB-lite"/>
    </source>
</evidence>